<dbReference type="AlphaFoldDB" id="A0A9K3PET9"/>
<dbReference type="EMBL" id="JAGRRH010000023">
    <property type="protein sequence ID" value="KAG7344201.1"/>
    <property type="molecule type" value="Genomic_DNA"/>
</dbReference>
<proteinExistence type="predicted"/>
<sequence length="289" mass="32513">MARNSLSTSVAVCLTLLILPVCYGIRRHHDERKQLWGVNNDPHGHPRVVIHDSSLPFLLSKLRGGGMASNDNPTLETDVVVDSNNNNNHNETNSITAVNYGSFEILDETIVYSGWRTILQRKVQMRNGKVVDFDLVGVKTGEGAVLVFAWDSRTRTATMIREYMPASHRVMYGLAAGLIEDKHGHDTEMAARHELEEECHLKGGRWFLLTNEPVAMDKYSTTKMYCYLVIDPEPEENPKPLDEEEDIEIVTGVTIPEILQWLVNGEMNLVGSWGALLAIEKLRELGDYP</sequence>
<evidence type="ECO:0008006" key="4">
    <source>
        <dbReference type="Google" id="ProtNLM"/>
    </source>
</evidence>
<comment type="caution">
    <text evidence="2">The sequence shown here is derived from an EMBL/GenBank/DDBJ whole genome shotgun (WGS) entry which is preliminary data.</text>
</comment>
<feature type="signal peptide" evidence="1">
    <location>
        <begin position="1"/>
        <end position="24"/>
    </location>
</feature>
<reference evidence="2" key="2">
    <citation type="submission" date="2021-04" db="EMBL/GenBank/DDBJ databases">
        <authorList>
            <person name="Podell S."/>
        </authorList>
    </citation>
    <scope>NUCLEOTIDE SEQUENCE</scope>
    <source>
        <strain evidence="2">Hildebrandi</strain>
    </source>
</reference>
<evidence type="ECO:0000313" key="3">
    <source>
        <dbReference type="Proteomes" id="UP000693970"/>
    </source>
</evidence>
<name>A0A9K3PET9_9STRA</name>
<dbReference type="OrthoDB" id="185493at2759"/>
<reference evidence="2" key="1">
    <citation type="journal article" date="2021" name="Sci. Rep.">
        <title>Diploid genomic architecture of Nitzschia inconspicua, an elite biomass production diatom.</title>
        <authorList>
            <person name="Oliver A."/>
            <person name="Podell S."/>
            <person name="Pinowska A."/>
            <person name="Traller J.C."/>
            <person name="Smith S.R."/>
            <person name="McClure R."/>
            <person name="Beliaev A."/>
            <person name="Bohutskyi P."/>
            <person name="Hill E.A."/>
            <person name="Rabines A."/>
            <person name="Zheng H."/>
            <person name="Allen L.Z."/>
            <person name="Kuo A."/>
            <person name="Grigoriev I.V."/>
            <person name="Allen A.E."/>
            <person name="Hazlebeck D."/>
            <person name="Allen E.E."/>
        </authorList>
    </citation>
    <scope>NUCLEOTIDE SEQUENCE</scope>
    <source>
        <strain evidence="2">Hildebrandi</strain>
    </source>
</reference>
<evidence type="ECO:0000256" key="1">
    <source>
        <dbReference type="SAM" id="SignalP"/>
    </source>
</evidence>
<evidence type="ECO:0000313" key="2">
    <source>
        <dbReference type="EMBL" id="KAG7344201.1"/>
    </source>
</evidence>
<gene>
    <name evidence="2" type="ORF">IV203_022209</name>
</gene>
<accession>A0A9K3PET9</accession>
<organism evidence="2 3">
    <name type="scientific">Nitzschia inconspicua</name>
    <dbReference type="NCBI Taxonomy" id="303405"/>
    <lineage>
        <taxon>Eukaryota</taxon>
        <taxon>Sar</taxon>
        <taxon>Stramenopiles</taxon>
        <taxon>Ochrophyta</taxon>
        <taxon>Bacillariophyta</taxon>
        <taxon>Bacillariophyceae</taxon>
        <taxon>Bacillariophycidae</taxon>
        <taxon>Bacillariales</taxon>
        <taxon>Bacillariaceae</taxon>
        <taxon>Nitzschia</taxon>
    </lineage>
</organism>
<dbReference type="Proteomes" id="UP000693970">
    <property type="component" value="Unassembled WGS sequence"/>
</dbReference>
<feature type="chain" id="PRO_5039897976" description="Nudix hydrolase domain-containing protein" evidence="1">
    <location>
        <begin position="25"/>
        <end position="289"/>
    </location>
</feature>
<keyword evidence="1" id="KW-0732">Signal</keyword>
<keyword evidence="3" id="KW-1185">Reference proteome</keyword>
<dbReference type="CDD" id="cd03424">
    <property type="entry name" value="NUDIX_ADPRase_Nudt5_UGPPase_Nudt14"/>
    <property type="match status" value="1"/>
</dbReference>
<protein>
    <recommendedName>
        <fullName evidence="4">Nudix hydrolase domain-containing protein</fullName>
    </recommendedName>
</protein>